<comment type="similarity">
    <text evidence="5">Belongs to the 4-toluene sulfonate uptake permease (TSUP) (TC 2.A.102) family.</text>
</comment>
<evidence type="ECO:0000256" key="4">
    <source>
        <dbReference type="ARBA" id="ARBA00023136"/>
    </source>
</evidence>
<keyword evidence="5" id="KW-1003">Cell membrane</keyword>
<gene>
    <name evidence="6" type="ORF">CH364_13835</name>
</gene>
<dbReference type="EMBL" id="NPDX01000004">
    <property type="protein sequence ID" value="PJZ83844.1"/>
    <property type="molecule type" value="Genomic_DNA"/>
</dbReference>
<evidence type="ECO:0000256" key="2">
    <source>
        <dbReference type="ARBA" id="ARBA00022692"/>
    </source>
</evidence>
<dbReference type="AlphaFoldDB" id="A0A2N0AHT5"/>
<dbReference type="InterPro" id="IPR051598">
    <property type="entry name" value="TSUP/Inactive_protease-like"/>
</dbReference>
<proteinExistence type="inferred from homology"/>
<name>A0A2N0AHT5_9LEPT</name>
<dbReference type="PANTHER" id="PTHR43701">
    <property type="entry name" value="MEMBRANE TRANSPORTER PROTEIN MJ0441-RELATED"/>
    <property type="match status" value="1"/>
</dbReference>
<organism evidence="6 7">
    <name type="scientific">Leptospira harrisiae</name>
    <dbReference type="NCBI Taxonomy" id="2023189"/>
    <lineage>
        <taxon>Bacteria</taxon>
        <taxon>Pseudomonadati</taxon>
        <taxon>Spirochaetota</taxon>
        <taxon>Spirochaetia</taxon>
        <taxon>Leptospirales</taxon>
        <taxon>Leptospiraceae</taxon>
        <taxon>Leptospira</taxon>
    </lineage>
</organism>
<dbReference type="RefSeq" id="WP_100744350.1">
    <property type="nucleotide sequence ID" value="NZ_NPDW01000002.1"/>
</dbReference>
<dbReference type="GO" id="GO:0005886">
    <property type="term" value="C:plasma membrane"/>
    <property type="evidence" value="ECO:0007669"/>
    <property type="project" value="UniProtKB-SubCell"/>
</dbReference>
<comment type="subcellular location">
    <subcellularLocation>
        <location evidence="5">Cell membrane</location>
        <topology evidence="5">Multi-pass membrane protein</topology>
    </subcellularLocation>
    <subcellularLocation>
        <location evidence="1">Membrane</location>
        <topology evidence="1">Multi-pass membrane protein</topology>
    </subcellularLocation>
</comment>
<dbReference type="Proteomes" id="UP000232145">
    <property type="component" value="Unassembled WGS sequence"/>
</dbReference>
<sequence>MSLGLLFLLLGVGAGILGGLVGIGGGILLVPALVYFFDFNQKLAQGTTLAAMVPPIGIVAAYIYYTRGETNLFAAAFISAGFILGSIFGAGMASKIDTTTLSRFFGIFTVIVGLKMIFYPK</sequence>
<dbReference type="OrthoDB" id="532317at2"/>
<evidence type="ECO:0000313" key="7">
    <source>
        <dbReference type="Proteomes" id="UP000232145"/>
    </source>
</evidence>
<dbReference type="Pfam" id="PF01925">
    <property type="entry name" value="TauE"/>
    <property type="match status" value="1"/>
</dbReference>
<accession>A0A2N0AHT5</accession>
<evidence type="ECO:0000256" key="3">
    <source>
        <dbReference type="ARBA" id="ARBA00022989"/>
    </source>
</evidence>
<feature type="transmembrane region" description="Helical" evidence="5">
    <location>
        <begin position="100"/>
        <end position="118"/>
    </location>
</feature>
<dbReference type="PANTHER" id="PTHR43701:SF2">
    <property type="entry name" value="MEMBRANE TRANSPORTER PROTEIN YJNA-RELATED"/>
    <property type="match status" value="1"/>
</dbReference>
<reference evidence="6 7" key="1">
    <citation type="submission" date="2017-07" db="EMBL/GenBank/DDBJ databases">
        <title>Leptospira spp. isolated from tropical soils.</title>
        <authorList>
            <person name="Thibeaux R."/>
            <person name="Iraola G."/>
            <person name="Ferres I."/>
            <person name="Bierque E."/>
            <person name="Girault D."/>
            <person name="Soupe-Gilbert M.-E."/>
            <person name="Picardeau M."/>
            <person name="Goarant C."/>
        </authorList>
    </citation>
    <scope>NUCLEOTIDE SEQUENCE [LARGE SCALE GENOMIC DNA]</scope>
    <source>
        <strain evidence="6 7">FH2-B-A1</strain>
    </source>
</reference>
<keyword evidence="3 5" id="KW-1133">Transmembrane helix</keyword>
<dbReference type="InterPro" id="IPR002781">
    <property type="entry name" value="TM_pro_TauE-like"/>
</dbReference>
<keyword evidence="7" id="KW-1185">Reference proteome</keyword>
<protein>
    <recommendedName>
        <fullName evidence="5">Probable membrane transporter protein</fullName>
    </recommendedName>
</protein>
<evidence type="ECO:0000256" key="5">
    <source>
        <dbReference type="RuleBase" id="RU363041"/>
    </source>
</evidence>
<keyword evidence="2 5" id="KW-0812">Transmembrane</keyword>
<comment type="caution">
    <text evidence="6">The sequence shown here is derived from an EMBL/GenBank/DDBJ whole genome shotgun (WGS) entry which is preliminary data.</text>
</comment>
<evidence type="ECO:0000313" key="6">
    <source>
        <dbReference type="EMBL" id="PJZ83844.1"/>
    </source>
</evidence>
<keyword evidence="4 5" id="KW-0472">Membrane</keyword>
<feature type="transmembrane region" description="Helical" evidence="5">
    <location>
        <begin position="72"/>
        <end position="94"/>
    </location>
</feature>
<evidence type="ECO:0000256" key="1">
    <source>
        <dbReference type="ARBA" id="ARBA00004141"/>
    </source>
</evidence>
<feature type="transmembrane region" description="Helical" evidence="5">
    <location>
        <begin position="43"/>
        <end position="65"/>
    </location>
</feature>
<feature type="transmembrane region" description="Helical" evidence="5">
    <location>
        <begin position="7"/>
        <end position="37"/>
    </location>
</feature>